<dbReference type="FunFam" id="1.10.10.10:FF:000001">
    <property type="entry name" value="LysR family transcriptional regulator"/>
    <property type="match status" value="1"/>
</dbReference>
<dbReference type="PRINTS" id="PR00039">
    <property type="entry name" value="HTHLYSR"/>
</dbReference>
<dbReference type="GO" id="GO:0003677">
    <property type="term" value="F:DNA binding"/>
    <property type="evidence" value="ECO:0007669"/>
    <property type="project" value="UniProtKB-KW"/>
</dbReference>
<dbReference type="Gene3D" id="3.40.190.290">
    <property type="match status" value="1"/>
</dbReference>
<dbReference type="PANTHER" id="PTHR30346:SF0">
    <property type="entry name" value="HCA OPERON TRANSCRIPTIONAL ACTIVATOR HCAR"/>
    <property type="match status" value="1"/>
</dbReference>
<gene>
    <name evidence="6" type="ORF">H8710_04875</name>
</gene>
<dbReference type="AlphaFoldDB" id="A0A926E162"/>
<evidence type="ECO:0000313" key="6">
    <source>
        <dbReference type="EMBL" id="MBC8559401.1"/>
    </source>
</evidence>
<evidence type="ECO:0000259" key="5">
    <source>
        <dbReference type="PROSITE" id="PS50931"/>
    </source>
</evidence>
<dbReference type="PANTHER" id="PTHR30346">
    <property type="entry name" value="TRANSCRIPTIONAL DUAL REGULATOR HCAR-RELATED"/>
    <property type="match status" value="1"/>
</dbReference>
<keyword evidence="3" id="KW-0238">DNA-binding</keyword>
<dbReference type="InterPro" id="IPR036390">
    <property type="entry name" value="WH_DNA-bd_sf"/>
</dbReference>
<dbReference type="CDD" id="cd05466">
    <property type="entry name" value="PBP2_LTTR_substrate"/>
    <property type="match status" value="1"/>
</dbReference>
<dbReference type="InterPro" id="IPR000847">
    <property type="entry name" value="LysR_HTH_N"/>
</dbReference>
<evidence type="ECO:0000256" key="3">
    <source>
        <dbReference type="ARBA" id="ARBA00023125"/>
    </source>
</evidence>
<dbReference type="Proteomes" id="UP000610760">
    <property type="component" value="Unassembled WGS sequence"/>
</dbReference>
<organism evidence="6 7">
    <name type="scientific">Fumia xinanensis</name>
    <dbReference type="NCBI Taxonomy" id="2763659"/>
    <lineage>
        <taxon>Bacteria</taxon>
        <taxon>Bacillati</taxon>
        <taxon>Bacillota</taxon>
        <taxon>Clostridia</taxon>
        <taxon>Eubacteriales</taxon>
        <taxon>Oscillospiraceae</taxon>
        <taxon>Fumia</taxon>
    </lineage>
</organism>
<evidence type="ECO:0000256" key="2">
    <source>
        <dbReference type="ARBA" id="ARBA00023015"/>
    </source>
</evidence>
<evidence type="ECO:0000256" key="4">
    <source>
        <dbReference type="ARBA" id="ARBA00023163"/>
    </source>
</evidence>
<reference evidence="6" key="1">
    <citation type="submission" date="2020-08" db="EMBL/GenBank/DDBJ databases">
        <title>Genome public.</title>
        <authorList>
            <person name="Liu C."/>
            <person name="Sun Q."/>
        </authorList>
    </citation>
    <scope>NUCLEOTIDE SEQUENCE</scope>
    <source>
        <strain evidence="6">NSJ-33</strain>
    </source>
</reference>
<dbReference type="PROSITE" id="PS50931">
    <property type="entry name" value="HTH_LYSR"/>
    <property type="match status" value="1"/>
</dbReference>
<dbReference type="EMBL" id="JACRSV010000001">
    <property type="protein sequence ID" value="MBC8559401.1"/>
    <property type="molecule type" value="Genomic_DNA"/>
</dbReference>
<proteinExistence type="inferred from homology"/>
<comment type="caution">
    <text evidence="6">The sequence shown here is derived from an EMBL/GenBank/DDBJ whole genome shotgun (WGS) entry which is preliminary data.</text>
</comment>
<dbReference type="Gene3D" id="1.10.10.10">
    <property type="entry name" value="Winged helix-like DNA-binding domain superfamily/Winged helix DNA-binding domain"/>
    <property type="match status" value="1"/>
</dbReference>
<keyword evidence="7" id="KW-1185">Reference proteome</keyword>
<sequence length="313" mass="35483">MNLQQLRYATEIEKTGSITKAAKNLYMGQPNLSKSIKELEQELGVTIFERTTKGVKPTRIGLEFLSYAHTILAQMEELESLYKPRSEKDFSFSISVPRATYLTAAFTDFLTEYVGDGPIDVHFRETSSMAAIQDVASGSSQLGIIRSENIHERYFLNFLSNMHLECKPIWEFQMCLLMSKNHPLASCNEIVYHMLDGYIEIAHGDFQVPSLTAADLSETAKNMGSKRRISIYERGSQYDLLKRLPGTYMWVSPIPCSILQENGLVLKECAVGAVSKDLLITRTGHIFTKEEQAFLNTVRRFTENNPFQVGHTR</sequence>
<evidence type="ECO:0000313" key="7">
    <source>
        <dbReference type="Proteomes" id="UP000610760"/>
    </source>
</evidence>
<dbReference type="GO" id="GO:0032993">
    <property type="term" value="C:protein-DNA complex"/>
    <property type="evidence" value="ECO:0007669"/>
    <property type="project" value="TreeGrafter"/>
</dbReference>
<comment type="similarity">
    <text evidence="1">Belongs to the LysR transcriptional regulatory family.</text>
</comment>
<accession>A0A926E162</accession>
<dbReference type="SUPFAM" id="SSF46785">
    <property type="entry name" value="Winged helix' DNA-binding domain"/>
    <property type="match status" value="1"/>
</dbReference>
<keyword evidence="4" id="KW-0804">Transcription</keyword>
<feature type="domain" description="HTH lysR-type" evidence="5">
    <location>
        <begin position="1"/>
        <end position="58"/>
    </location>
</feature>
<evidence type="ECO:0000256" key="1">
    <source>
        <dbReference type="ARBA" id="ARBA00009437"/>
    </source>
</evidence>
<dbReference type="SUPFAM" id="SSF53850">
    <property type="entry name" value="Periplasmic binding protein-like II"/>
    <property type="match status" value="1"/>
</dbReference>
<name>A0A926E162_9FIRM</name>
<protein>
    <submittedName>
        <fullName evidence="6">LysR family transcriptional regulator</fullName>
    </submittedName>
</protein>
<dbReference type="GO" id="GO:0003700">
    <property type="term" value="F:DNA-binding transcription factor activity"/>
    <property type="evidence" value="ECO:0007669"/>
    <property type="project" value="InterPro"/>
</dbReference>
<dbReference type="InterPro" id="IPR036388">
    <property type="entry name" value="WH-like_DNA-bd_sf"/>
</dbReference>
<keyword evidence="2" id="KW-0805">Transcription regulation</keyword>
<dbReference type="RefSeq" id="WP_249294295.1">
    <property type="nucleotide sequence ID" value="NZ_JACRSV010000001.1"/>
</dbReference>
<dbReference type="Pfam" id="PF00126">
    <property type="entry name" value="HTH_1"/>
    <property type="match status" value="1"/>
</dbReference>